<dbReference type="EMBL" id="OX459954">
    <property type="protein sequence ID" value="CAI9159092.1"/>
    <property type="molecule type" value="Genomic_DNA"/>
</dbReference>
<keyword evidence="1" id="KW-0812">Transmembrane</keyword>
<evidence type="ECO:0000256" key="1">
    <source>
        <dbReference type="SAM" id="Phobius"/>
    </source>
</evidence>
<accession>A0ABN8YBW0</accession>
<keyword evidence="3" id="KW-1185">Reference proteome</keyword>
<gene>
    <name evidence="2" type="ORF">MRATA1EN1_LOCUS8054</name>
</gene>
<proteinExistence type="predicted"/>
<sequence>MYEGSNFSAPSPAFLIICISRNSHPSERKQHLVVVLICIALMPSDAGYLFRGLFLMTVVIRESIILEEEFSRCKGSGTQKHESLCAIVSFRPQNRNKSLFLPTKLSILEY</sequence>
<name>A0ABN8YBW0_RANTA</name>
<organism evidence="2 3">
    <name type="scientific">Rangifer tarandus platyrhynchus</name>
    <name type="common">Svalbard reindeer</name>
    <dbReference type="NCBI Taxonomy" id="3082113"/>
    <lineage>
        <taxon>Eukaryota</taxon>
        <taxon>Metazoa</taxon>
        <taxon>Chordata</taxon>
        <taxon>Craniata</taxon>
        <taxon>Vertebrata</taxon>
        <taxon>Euteleostomi</taxon>
        <taxon>Mammalia</taxon>
        <taxon>Eutheria</taxon>
        <taxon>Laurasiatheria</taxon>
        <taxon>Artiodactyla</taxon>
        <taxon>Ruminantia</taxon>
        <taxon>Pecora</taxon>
        <taxon>Cervidae</taxon>
        <taxon>Odocoileinae</taxon>
        <taxon>Rangifer</taxon>
    </lineage>
</organism>
<feature type="transmembrane region" description="Helical" evidence="1">
    <location>
        <begin position="31"/>
        <end position="50"/>
    </location>
</feature>
<dbReference type="Proteomes" id="UP001176941">
    <property type="component" value="Chromosome 18"/>
</dbReference>
<keyword evidence="1" id="KW-0472">Membrane</keyword>
<protein>
    <submittedName>
        <fullName evidence="2">Uncharacterized protein</fullName>
    </submittedName>
</protein>
<reference evidence="2" key="1">
    <citation type="submission" date="2023-04" db="EMBL/GenBank/DDBJ databases">
        <authorList>
            <consortium name="ELIXIR-Norway"/>
        </authorList>
    </citation>
    <scope>NUCLEOTIDE SEQUENCE [LARGE SCALE GENOMIC DNA]</scope>
</reference>
<evidence type="ECO:0000313" key="3">
    <source>
        <dbReference type="Proteomes" id="UP001176941"/>
    </source>
</evidence>
<evidence type="ECO:0000313" key="2">
    <source>
        <dbReference type="EMBL" id="CAI9159092.1"/>
    </source>
</evidence>
<keyword evidence="1" id="KW-1133">Transmembrane helix</keyword>